<sequence length="144" mass="16849">MKNFYRYLNGEALLKFKWNTYGRKYYFAILAIYTVFLLSFVIAATLYKSISQTTLFILLYTTIGLGIWHLFFEYRQFIHAPLTYVYISWNFLDLAAIFSTIATSIDWLKNGSAPTQAITFSTLFLEIKFILFFVLGNFLGFTLL</sequence>
<protein>
    <recommendedName>
        <fullName evidence="4">Ion transport domain-containing protein</fullName>
    </recommendedName>
</protein>
<gene>
    <name evidence="2" type="ORF">C2G38_1514038</name>
</gene>
<comment type="caution">
    <text evidence="2">The sequence shown here is derived from an EMBL/GenBank/DDBJ whole genome shotgun (WGS) entry which is preliminary data.</text>
</comment>
<keyword evidence="1" id="KW-0472">Membrane</keyword>
<feature type="transmembrane region" description="Helical" evidence="1">
    <location>
        <begin position="25"/>
        <end position="47"/>
    </location>
</feature>
<evidence type="ECO:0000313" key="2">
    <source>
        <dbReference type="EMBL" id="RIB28364.1"/>
    </source>
</evidence>
<dbReference type="STRING" id="44941.A0A397W0U0"/>
<accession>A0A397W0U0</accession>
<evidence type="ECO:0000256" key="1">
    <source>
        <dbReference type="SAM" id="Phobius"/>
    </source>
</evidence>
<proteinExistence type="predicted"/>
<dbReference type="OrthoDB" id="2441454at2759"/>
<evidence type="ECO:0000313" key="3">
    <source>
        <dbReference type="Proteomes" id="UP000266673"/>
    </source>
</evidence>
<dbReference type="Proteomes" id="UP000266673">
    <property type="component" value="Unassembled WGS sequence"/>
</dbReference>
<evidence type="ECO:0008006" key="4">
    <source>
        <dbReference type="Google" id="ProtNLM"/>
    </source>
</evidence>
<dbReference type="AlphaFoldDB" id="A0A397W0U0"/>
<keyword evidence="1" id="KW-1133">Transmembrane helix</keyword>
<name>A0A397W0U0_9GLOM</name>
<feature type="transmembrane region" description="Helical" evidence="1">
    <location>
        <begin position="117"/>
        <end position="141"/>
    </location>
</feature>
<keyword evidence="3" id="KW-1185">Reference proteome</keyword>
<feature type="transmembrane region" description="Helical" evidence="1">
    <location>
        <begin position="84"/>
        <end position="105"/>
    </location>
</feature>
<organism evidence="2 3">
    <name type="scientific">Gigaspora rosea</name>
    <dbReference type="NCBI Taxonomy" id="44941"/>
    <lineage>
        <taxon>Eukaryota</taxon>
        <taxon>Fungi</taxon>
        <taxon>Fungi incertae sedis</taxon>
        <taxon>Mucoromycota</taxon>
        <taxon>Glomeromycotina</taxon>
        <taxon>Glomeromycetes</taxon>
        <taxon>Diversisporales</taxon>
        <taxon>Gigasporaceae</taxon>
        <taxon>Gigaspora</taxon>
    </lineage>
</organism>
<feature type="transmembrane region" description="Helical" evidence="1">
    <location>
        <begin position="53"/>
        <end position="72"/>
    </location>
</feature>
<reference evidence="2 3" key="1">
    <citation type="submission" date="2018-06" db="EMBL/GenBank/DDBJ databases">
        <title>Comparative genomics reveals the genomic features of Rhizophagus irregularis, R. cerebriforme, R. diaphanum and Gigaspora rosea, and their symbiotic lifestyle signature.</title>
        <authorList>
            <person name="Morin E."/>
            <person name="San Clemente H."/>
            <person name="Chen E.C.H."/>
            <person name="De La Providencia I."/>
            <person name="Hainaut M."/>
            <person name="Kuo A."/>
            <person name="Kohler A."/>
            <person name="Murat C."/>
            <person name="Tang N."/>
            <person name="Roy S."/>
            <person name="Loubradou J."/>
            <person name="Henrissat B."/>
            <person name="Grigoriev I.V."/>
            <person name="Corradi N."/>
            <person name="Roux C."/>
            <person name="Martin F.M."/>
        </authorList>
    </citation>
    <scope>NUCLEOTIDE SEQUENCE [LARGE SCALE GENOMIC DNA]</scope>
    <source>
        <strain evidence="2 3">DAOM 194757</strain>
    </source>
</reference>
<keyword evidence="1" id="KW-0812">Transmembrane</keyword>
<dbReference type="EMBL" id="QKWP01000068">
    <property type="protein sequence ID" value="RIB28364.1"/>
    <property type="molecule type" value="Genomic_DNA"/>
</dbReference>